<evidence type="ECO:0000256" key="5">
    <source>
        <dbReference type="ARBA" id="ARBA00022989"/>
    </source>
</evidence>
<evidence type="ECO:0000256" key="6">
    <source>
        <dbReference type="ARBA" id="ARBA00023136"/>
    </source>
</evidence>
<dbReference type="SUPFAM" id="SSF161111">
    <property type="entry name" value="Cation efflux protein transmembrane domain-like"/>
    <property type="match status" value="1"/>
</dbReference>
<dbReference type="Gene3D" id="1.20.1510.10">
    <property type="entry name" value="Cation efflux protein transmembrane domain"/>
    <property type="match status" value="1"/>
</dbReference>
<keyword evidence="3" id="KW-0813">Transport</keyword>
<dbReference type="GO" id="GO:0006882">
    <property type="term" value="P:intracellular zinc ion homeostasis"/>
    <property type="evidence" value="ECO:0007669"/>
    <property type="project" value="TreeGrafter"/>
</dbReference>
<name>A0A0D6MHP9_9PROT</name>
<reference evidence="10 11" key="1">
    <citation type="submission" date="2012-10" db="EMBL/GenBank/DDBJ databases">
        <title>Genome sequencing of Tanticharoenia sakaeratensis NBRC 103193.</title>
        <authorList>
            <person name="Azuma Y."/>
            <person name="Hadano H."/>
            <person name="Hirakawa H."/>
            <person name="Matsushita K."/>
        </authorList>
    </citation>
    <scope>NUCLEOTIDE SEQUENCE [LARGE SCALE GENOMIC DNA]</scope>
    <source>
        <strain evidence="10 11">NBRC 103193</strain>
    </source>
</reference>
<keyword evidence="6 7" id="KW-0472">Membrane</keyword>
<dbReference type="InterPro" id="IPR036837">
    <property type="entry name" value="Cation_efflux_CTD_sf"/>
</dbReference>
<evidence type="ECO:0000256" key="4">
    <source>
        <dbReference type="ARBA" id="ARBA00022692"/>
    </source>
</evidence>
<dbReference type="RefSeq" id="WP_048846078.1">
    <property type="nucleotide sequence ID" value="NZ_BALE01000002.1"/>
</dbReference>
<dbReference type="AlphaFoldDB" id="A0A0D6MHP9"/>
<organism evidence="10 11">
    <name type="scientific">Tanticharoenia sakaeratensis NBRC 103193</name>
    <dbReference type="NCBI Taxonomy" id="1231623"/>
    <lineage>
        <taxon>Bacteria</taxon>
        <taxon>Pseudomonadati</taxon>
        <taxon>Pseudomonadota</taxon>
        <taxon>Alphaproteobacteria</taxon>
        <taxon>Acetobacterales</taxon>
        <taxon>Acetobacteraceae</taxon>
        <taxon>Tanticharoenia</taxon>
    </lineage>
</organism>
<dbReference type="Proteomes" id="UP000032679">
    <property type="component" value="Unassembled WGS sequence"/>
</dbReference>
<evidence type="ECO:0000259" key="9">
    <source>
        <dbReference type="Pfam" id="PF16916"/>
    </source>
</evidence>
<comment type="caution">
    <text evidence="10">The sequence shown here is derived from an EMBL/GenBank/DDBJ whole genome shotgun (WGS) entry which is preliminary data.</text>
</comment>
<comment type="subcellular location">
    <subcellularLocation>
        <location evidence="1">Membrane</location>
        <topology evidence="1">Multi-pass membrane protein</topology>
    </subcellularLocation>
</comment>
<keyword evidence="11" id="KW-1185">Reference proteome</keyword>
<feature type="domain" description="Cation efflux protein transmembrane" evidence="8">
    <location>
        <begin position="11"/>
        <end position="204"/>
    </location>
</feature>
<comment type="similarity">
    <text evidence="2">Belongs to the cation diffusion facilitator (CDF) transporter (TC 2.A.4) family.</text>
</comment>
<dbReference type="InterPro" id="IPR027469">
    <property type="entry name" value="Cation_efflux_TMD_sf"/>
</dbReference>
<dbReference type="PANTHER" id="PTHR43840">
    <property type="entry name" value="MITOCHONDRIAL METAL TRANSPORTER 1-RELATED"/>
    <property type="match status" value="1"/>
</dbReference>
<dbReference type="GO" id="GO:0005886">
    <property type="term" value="C:plasma membrane"/>
    <property type="evidence" value="ECO:0007669"/>
    <property type="project" value="TreeGrafter"/>
</dbReference>
<dbReference type="Pfam" id="PF16916">
    <property type="entry name" value="ZT_dimer"/>
    <property type="match status" value="1"/>
</dbReference>
<dbReference type="OrthoDB" id="9806522at2"/>
<evidence type="ECO:0000313" key="11">
    <source>
        <dbReference type="Proteomes" id="UP000032679"/>
    </source>
</evidence>
<dbReference type="PANTHER" id="PTHR43840:SF15">
    <property type="entry name" value="MITOCHONDRIAL METAL TRANSPORTER 1-RELATED"/>
    <property type="match status" value="1"/>
</dbReference>
<feature type="domain" description="Cation efflux protein cytoplasmic" evidence="9">
    <location>
        <begin position="208"/>
        <end position="286"/>
    </location>
</feature>
<dbReference type="InterPro" id="IPR027470">
    <property type="entry name" value="Cation_efflux_CTD"/>
</dbReference>
<evidence type="ECO:0000256" key="3">
    <source>
        <dbReference type="ARBA" id="ARBA00022448"/>
    </source>
</evidence>
<dbReference type="Pfam" id="PF01545">
    <property type="entry name" value="Cation_efflux"/>
    <property type="match status" value="1"/>
</dbReference>
<dbReference type="GO" id="GO:0015341">
    <property type="term" value="F:zinc efflux antiporter activity"/>
    <property type="evidence" value="ECO:0007669"/>
    <property type="project" value="TreeGrafter"/>
</dbReference>
<dbReference type="InterPro" id="IPR002524">
    <property type="entry name" value="Cation_efflux"/>
</dbReference>
<dbReference type="Gene3D" id="3.30.70.1350">
    <property type="entry name" value="Cation efflux protein, cytoplasmic domain"/>
    <property type="match status" value="1"/>
</dbReference>
<protein>
    <submittedName>
        <fullName evidence="10">Cation-efflux pump fieF</fullName>
    </submittedName>
</protein>
<keyword evidence="5 7" id="KW-1133">Transmembrane helix</keyword>
<dbReference type="STRING" id="1231623.Tasa_002_053"/>
<feature type="transmembrane region" description="Helical" evidence="7">
    <location>
        <begin position="77"/>
        <end position="99"/>
    </location>
</feature>
<evidence type="ECO:0000256" key="1">
    <source>
        <dbReference type="ARBA" id="ARBA00004141"/>
    </source>
</evidence>
<accession>A0A0D6MHP9</accession>
<evidence type="ECO:0000256" key="7">
    <source>
        <dbReference type="SAM" id="Phobius"/>
    </source>
</evidence>
<evidence type="ECO:0000313" key="10">
    <source>
        <dbReference type="EMBL" id="GAN52773.1"/>
    </source>
</evidence>
<feature type="transmembrane region" description="Helical" evidence="7">
    <location>
        <begin position="111"/>
        <end position="130"/>
    </location>
</feature>
<dbReference type="SUPFAM" id="SSF160240">
    <property type="entry name" value="Cation efflux protein cytoplasmic domain-like"/>
    <property type="match status" value="1"/>
</dbReference>
<dbReference type="NCBIfam" id="TIGR01297">
    <property type="entry name" value="CDF"/>
    <property type="match status" value="1"/>
</dbReference>
<feature type="transmembrane region" description="Helical" evidence="7">
    <location>
        <begin position="36"/>
        <end position="57"/>
    </location>
</feature>
<dbReference type="InterPro" id="IPR050291">
    <property type="entry name" value="CDF_Transporter"/>
</dbReference>
<dbReference type="GO" id="GO:0015093">
    <property type="term" value="F:ferrous iron transmembrane transporter activity"/>
    <property type="evidence" value="ECO:0007669"/>
    <property type="project" value="TreeGrafter"/>
</dbReference>
<sequence length="297" mass="32024">MNRDGRTAIAWASLAVSIAALGLKYAAWAVSGSRALYSDALETVINVVAALGALWALQIAAAPPDENHPYGHDKAEYLSAVAEGVLVILTALGIFMVAWKAWLHPAAHLEPWRGLAINLAAGVLNLLWALNLKRASRIRRSPALLASSQHIMSDVWTTAGLVLGVVLIPLTGLVQIDAILSALIGLNVLRNGFQMMQHSIAGLMDEAPDSQTLQQIRDVIARNATGALEAHDLRARTVGRTSFIEFHLVVPGRMTVDNAHEICDRVENALRAQVGRALIHIHIEPEEKAKHHGVVVL</sequence>
<evidence type="ECO:0000256" key="2">
    <source>
        <dbReference type="ARBA" id="ARBA00008114"/>
    </source>
</evidence>
<gene>
    <name evidence="10" type="ORF">Tasa_002_053</name>
</gene>
<dbReference type="GO" id="GO:0015086">
    <property type="term" value="F:cadmium ion transmembrane transporter activity"/>
    <property type="evidence" value="ECO:0007669"/>
    <property type="project" value="TreeGrafter"/>
</dbReference>
<dbReference type="InterPro" id="IPR058533">
    <property type="entry name" value="Cation_efflux_TM"/>
</dbReference>
<proteinExistence type="inferred from homology"/>
<dbReference type="EMBL" id="BALE01000002">
    <property type="protein sequence ID" value="GAN52773.1"/>
    <property type="molecule type" value="Genomic_DNA"/>
</dbReference>
<evidence type="ECO:0000259" key="8">
    <source>
        <dbReference type="Pfam" id="PF01545"/>
    </source>
</evidence>
<keyword evidence="4 7" id="KW-0812">Transmembrane</keyword>